<keyword evidence="2" id="KW-1133">Transmembrane helix</keyword>
<feature type="transmembrane region" description="Helical" evidence="2">
    <location>
        <begin position="62"/>
        <end position="81"/>
    </location>
</feature>
<dbReference type="EMBL" id="WVUD01000066">
    <property type="protein sequence ID" value="MYL85216.1"/>
    <property type="molecule type" value="Genomic_DNA"/>
</dbReference>
<dbReference type="AlphaFoldDB" id="A0A7C9NM70"/>
<name>A0A7C9NM70_9BACT</name>
<accession>A0A7C9NM70</accession>
<dbReference type="RefSeq" id="WP_160963979.1">
    <property type="nucleotide sequence ID" value="NZ_WVUD01000066.1"/>
</dbReference>
<feature type="compositionally biased region" description="Low complexity" evidence="1">
    <location>
        <begin position="301"/>
        <end position="312"/>
    </location>
</feature>
<organism evidence="3 4">
    <name type="scientific">Solidesulfovibrio aerotolerans</name>
    <dbReference type="NCBI Taxonomy" id="295255"/>
    <lineage>
        <taxon>Bacteria</taxon>
        <taxon>Pseudomonadati</taxon>
        <taxon>Thermodesulfobacteriota</taxon>
        <taxon>Desulfovibrionia</taxon>
        <taxon>Desulfovibrionales</taxon>
        <taxon>Desulfovibrionaceae</taxon>
        <taxon>Solidesulfovibrio</taxon>
    </lineage>
</organism>
<comment type="caution">
    <text evidence="3">The sequence shown here is derived from an EMBL/GenBank/DDBJ whole genome shotgun (WGS) entry which is preliminary data.</text>
</comment>
<dbReference type="Proteomes" id="UP000482487">
    <property type="component" value="Unassembled WGS sequence"/>
</dbReference>
<sequence length="312" mass="34233">MKDESDKNIAGMNMGLIAGGFMIGPAIKGAAESLFIVGAFTGKVVVLSYKGLRRINRAGWKYIFLGGFAACVCYSGYQAFISQDLGPERNKSIFEAFEQAKEAAGTPSITFQTKYAKTTHDIIGWTENTKSERTPKKILAGTEISIMSSNKNYTIPWSKAFGAFWGPDTFWVGHSSVKVQVVSNDKSASVVMAEMPISYLTPSRKDAPEVTKNDKSAVTDWDVKNAFMVLEDVPSDVRKITIDIPKETKVKIREIKDDSQVLVNIPDELGAPNHARVILHKFDLRPITATDDDKSERPEVTPTTSGQTPSPS</sequence>
<keyword evidence="4" id="KW-1185">Reference proteome</keyword>
<evidence type="ECO:0000256" key="2">
    <source>
        <dbReference type="SAM" id="Phobius"/>
    </source>
</evidence>
<evidence type="ECO:0000313" key="3">
    <source>
        <dbReference type="EMBL" id="MYL85216.1"/>
    </source>
</evidence>
<reference evidence="3 4" key="1">
    <citation type="submission" date="2020-01" db="EMBL/GenBank/DDBJ databases">
        <title>Genome sequence of Desulfovibrio aerotolerans DSM 16695(T).</title>
        <authorList>
            <person name="Karnachuk O."/>
            <person name="Avakyan M."/>
            <person name="Mardanov A."/>
            <person name="Kadnikov V."/>
            <person name="Ravin N."/>
        </authorList>
    </citation>
    <scope>NUCLEOTIDE SEQUENCE [LARGE SCALE GENOMIC DNA]</scope>
    <source>
        <strain evidence="3 4">DSM 16695</strain>
    </source>
</reference>
<feature type="transmembrane region" description="Helical" evidence="2">
    <location>
        <begin position="9"/>
        <end position="27"/>
    </location>
</feature>
<proteinExistence type="predicted"/>
<keyword evidence="2" id="KW-0472">Membrane</keyword>
<gene>
    <name evidence="3" type="ORF">GTA51_19140</name>
</gene>
<protein>
    <submittedName>
        <fullName evidence="3">Uncharacterized protein</fullName>
    </submittedName>
</protein>
<evidence type="ECO:0000313" key="4">
    <source>
        <dbReference type="Proteomes" id="UP000482487"/>
    </source>
</evidence>
<feature type="region of interest" description="Disordered" evidence="1">
    <location>
        <begin position="288"/>
        <end position="312"/>
    </location>
</feature>
<keyword evidence="2" id="KW-0812">Transmembrane</keyword>
<evidence type="ECO:0000256" key="1">
    <source>
        <dbReference type="SAM" id="MobiDB-lite"/>
    </source>
</evidence>